<evidence type="ECO:0000313" key="1">
    <source>
        <dbReference type="EMBL" id="CAG8826107.1"/>
    </source>
</evidence>
<evidence type="ECO:0000313" key="2">
    <source>
        <dbReference type="Proteomes" id="UP000789901"/>
    </source>
</evidence>
<dbReference type="Proteomes" id="UP000789901">
    <property type="component" value="Unassembled WGS sequence"/>
</dbReference>
<organism evidence="1 2">
    <name type="scientific">Gigaspora margarita</name>
    <dbReference type="NCBI Taxonomy" id="4874"/>
    <lineage>
        <taxon>Eukaryota</taxon>
        <taxon>Fungi</taxon>
        <taxon>Fungi incertae sedis</taxon>
        <taxon>Mucoromycota</taxon>
        <taxon>Glomeromycotina</taxon>
        <taxon>Glomeromycetes</taxon>
        <taxon>Diversisporales</taxon>
        <taxon>Gigasporaceae</taxon>
        <taxon>Gigaspora</taxon>
    </lineage>
</organism>
<dbReference type="EMBL" id="CAJVQB010038326">
    <property type="protein sequence ID" value="CAG8826107.1"/>
    <property type="molecule type" value="Genomic_DNA"/>
</dbReference>
<protein>
    <submittedName>
        <fullName evidence="1">7126_t:CDS:1</fullName>
    </submittedName>
</protein>
<reference evidence="1 2" key="1">
    <citation type="submission" date="2021-06" db="EMBL/GenBank/DDBJ databases">
        <authorList>
            <person name="Kallberg Y."/>
            <person name="Tangrot J."/>
            <person name="Rosling A."/>
        </authorList>
    </citation>
    <scope>NUCLEOTIDE SEQUENCE [LARGE SCALE GENOMIC DNA]</scope>
    <source>
        <strain evidence="1 2">120-4 pot B 10/14</strain>
    </source>
</reference>
<accession>A0ABN7WCR6</accession>
<name>A0ABN7WCR6_GIGMA</name>
<gene>
    <name evidence="1" type="ORF">GMARGA_LOCUS29025</name>
</gene>
<keyword evidence="2" id="KW-1185">Reference proteome</keyword>
<sequence>ENTLLAQEQKEVNAAQKRKKTEEEHYQYTEHNAEVYCYRRINNPRLLKLAYNFSETSNNYSISHLINAMKYVNCTHCNALKLPFENDYNREFLSKIHLYDTAFTFTFLGVKFDYHKSILQYLQMYIWDTQYELQYRSNTISNSNLSPTILQGLKNMLDQVNPYIANFWSIANLPIENIENLVMCIHTNILELDQRTHNALTALQVAAI</sequence>
<proteinExistence type="predicted"/>
<comment type="caution">
    <text evidence="1">The sequence shown here is derived from an EMBL/GenBank/DDBJ whole genome shotgun (WGS) entry which is preliminary data.</text>
</comment>
<feature type="non-terminal residue" evidence="1">
    <location>
        <position position="1"/>
    </location>
</feature>